<dbReference type="EMBL" id="JAAVJR010000003">
    <property type="protein sequence ID" value="NJW52487.1"/>
    <property type="molecule type" value="Genomic_DNA"/>
</dbReference>
<dbReference type="Pfam" id="PF13426">
    <property type="entry name" value="PAS_9"/>
    <property type="match status" value="1"/>
</dbReference>
<dbReference type="CDD" id="cd00130">
    <property type="entry name" value="PAS"/>
    <property type="match status" value="2"/>
</dbReference>
<dbReference type="Pfam" id="PF02518">
    <property type="entry name" value="HATPase_c"/>
    <property type="match status" value="1"/>
</dbReference>
<name>A0ABX1CZE1_9FLAO</name>
<dbReference type="PROSITE" id="PS50109">
    <property type="entry name" value="HIS_KIN"/>
    <property type="match status" value="1"/>
</dbReference>
<dbReference type="PROSITE" id="PS50112">
    <property type="entry name" value="PAS"/>
    <property type="match status" value="2"/>
</dbReference>
<dbReference type="PRINTS" id="PR00344">
    <property type="entry name" value="BCTRLSENSOR"/>
</dbReference>
<evidence type="ECO:0000313" key="8">
    <source>
        <dbReference type="EMBL" id="NJW52487.1"/>
    </source>
</evidence>
<evidence type="ECO:0000259" key="7">
    <source>
        <dbReference type="PROSITE" id="PS50112"/>
    </source>
</evidence>
<dbReference type="InterPro" id="IPR000014">
    <property type="entry name" value="PAS"/>
</dbReference>
<keyword evidence="9" id="KW-1185">Reference proteome</keyword>
<dbReference type="Pfam" id="PF00512">
    <property type="entry name" value="HisKA"/>
    <property type="match status" value="1"/>
</dbReference>
<dbReference type="SMART" id="SM00388">
    <property type="entry name" value="HisKA"/>
    <property type="match status" value="1"/>
</dbReference>
<dbReference type="InterPro" id="IPR036097">
    <property type="entry name" value="HisK_dim/P_sf"/>
</dbReference>
<feature type="domain" description="Histidine kinase" evidence="6">
    <location>
        <begin position="541"/>
        <end position="750"/>
    </location>
</feature>
<evidence type="ECO:0000313" key="9">
    <source>
        <dbReference type="Proteomes" id="UP000703674"/>
    </source>
</evidence>
<dbReference type="PANTHER" id="PTHR43304:SF1">
    <property type="entry name" value="PAC DOMAIN-CONTAINING PROTEIN"/>
    <property type="match status" value="1"/>
</dbReference>
<evidence type="ECO:0000256" key="4">
    <source>
        <dbReference type="ARBA" id="ARBA00022679"/>
    </source>
</evidence>
<dbReference type="SMART" id="SM00091">
    <property type="entry name" value="PAS"/>
    <property type="match status" value="4"/>
</dbReference>
<proteinExistence type="predicted"/>
<keyword evidence="3" id="KW-0597">Phosphoprotein</keyword>
<dbReference type="Gene3D" id="1.10.287.130">
    <property type="match status" value="1"/>
</dbReference>
<dbReference type="Gene3D" id="3.30.450.20">
    <property type="entry name" value="PAS domain"/>
    <property type="match status" value="4"/>
</dbReference>
<protein>
    <recommendedName>
        <fullName evidence="2">histidine kinase</fullName>
        <ecNumber evidence="2">2.7.13.3</ecNumber>
    </recommendedName>
</protein>
<feature type="domain" description="PAS" evidence="7">
    <location>
        <begin position="30"/>
        <end position="76"/>
    </location>
</feature>
<dbReference type="InterPro" id="IPR003594">
    <property type="entry name" value="HATPase_dom"/>
</dbReference>
<dbReference type="CDD" id="cd00082">
    <property type="entry name" value="HisKA"/>
    <property type="match status" value="1"/>
</dbReference>
<dbReference type="Proteomes" id="UP000703674">
    <property type="component" value="Unassembled WGS sequence"/>
</dbReference>
<dbReference type="InterPro" id="IPR004358">
    <property type="entry name" value="Sig_transdc_His_kin-like_C"/>
</dbReference>
<dbReference type="EC" id="2.7.13.3" evidence="2"/>
<feature type="domain" description="PAS" evidence="7">
    <location>
        <begin position="396"/>
        <end position="470"/>
    </location>
</feature>
<evidence type="ECO:0000256" key="1">
    <source>
        <dbReference type="ARBA" id="ARBA00000085"/>
    </source>
</evidence>
<reference evidence="8 9" key="1">
    <citation type="submission" date="2020-03" db="EMBL/GenBank/DDBJ databases">
        <title>Salinimicrobium sp. nov, isolated from SCS.</title>
        <authorList>
            <person name="Cao W.R."/>
        </authorList>
    </citation>
    <scope>NUCLEOTIDE SEQUENCE [LARGE SCALE GENOMIC DNA]</scope>
    <source>
        <strain evidence="9">J15B91</strain>
    </source>
</reference>
<dbReference type="RefSeq" id="WP_168137610.1">
    <property type="nucleotide sequence ID" value="NZ_JAAVJR010000003.1"/>
</dbReference>
<dbReference type="InterPro" id="IPR005467">
    <property type="entry name" value="His_kinase_dom"/>
</dbReference>
<dbReference type="SUPFAM" id="SSF55785">
    <property type="entry name" value="PYP-like sensor domain (PAS domain)"/>
    <property type="match status" value="3"/>
</dbReference>
<dbReference type="Gene3D" id="3.30.565.10">
    <property type="entry name" value="Histidine kinase-like ATPase, C-terminal domain"/>
    <property type="match status" value="1"/>
</dbReference>
<accession>A0ABX1CZE1</accession>
<dbReference type="SUPFAM" id="SSF47384">
    <property type="entry name" value="Homodimeric domain of signal transducing histidine kinase"/>
    <property type="match status" value="1"/>
</dbReference>
<comment type="caution">
    <text evidence="8">The sequence shown here is derived from an EMBL/GenBank/DDBJ whole genome shotgun (WGS) entry which is preliminary data.</text>
</comment>
<dbReference type="PANTHER" id="PTHR43304">
    <property type="entry name" value="PHYTOCHROME-LIKE PROTEIN CPH1"/>
    <property type="match status" value="1"/>
</dbReference>
<dbReference type="SMART" id="SM00387">
    <property type="entry name" value="HATPase_c"/>
    <property type="match status" value="1"/>
</dbReference>
<dbReference type="InterPro" id="IPR052162">
    <property type="entry name" value="Sensor_kinase/Photoreceptor"/>
</dbReference>
<dbReference type="SUPFAM" id="SSF55874">
    <property type="entry name" value="ATPase domain of HSP90 chaperone/DNA topoisomerase II/histidine kinase"/>
    <property type="match status" value="1"/>
</dbReference>
<dbReference type="InterPro" id="IPR035965">
    <property type="entry name" value="PAS-like_dom_sf"/>
</dbReference>
<gene>
    <name evidence="8" type="ORF">HC175_06100</name>
</gene>
<comment type="catalytic activity">
    <reaction evidence="1">
        <text>ATP + protein L-histidine = ADP + protein N-phospho-L-histidine.</text>
        <dbReference type="EC" id="2.7.13.3"/>
    </reaction>
</comment>
<evidence type="ECO:0000256" key="3">
    <source>
        <dbReference type="ARBA" id="ARBA00022553"/>
    </source>
</evidence>
<evidence type="ECO:0000256" key="5">
    <source>
        <dbReference type="ARBA" id="ARBA00022777"/>
    </source>
</evidence>
<organism evidence="8 9">
    <name type="scientific">Salinimicrobium oceani</name>
    <dbReference type="NCBI Taxonomy" id="2722702"/>
    <lineage>
        <taxon>Bacteria</taxon>
        <taxon>Pseudomonadati</taxon>
        <taxon>Bacteroidota</taxon>
        <taxon>Flavobacteriia</taxon>
        <taxon>Flavobacteriales</taxon>
        <taxon>Flavobacteriaceae</taxon>
        <taxon>Salinimicrobium</taxon>
    </lineage>
</organism>
<keyword evidence="4" id="KW-0808">Transferase</keyword>
<dbReference type="InterPro" id="IPR036890">
    <property type="entry name" value="HATPase_C_sf"/>
</dbReference>
<evidence type="ECO:0000259" key="6">
    <source>
        <dbReference type="PROSITE" id="PS50109"/>
    </source>
</evidence>
<dbReference type="InterPro" id="IPR013655">
    <property type="entry name" value="PAS_fold_3"/>
</dbReference>
<dbReference type="NCBIfam" id="TIGR00229">
    <property type="entry name" value="sensory_box"/>
    <property type="match status" value="1"/>
</dbReference>
<evidence type="ECO:0000256" key="2">
    <source>
        <dbReference type="ARBA" id="ARBA00012438"/>
    </source>
</evidence>
<dbReference type="InterPro" id="IPR003661">
    <property type="entry name" value="HisK_dim/P_dom"/>
</dbReference>
<keyword evidence="5" id="KW-0418">Kinase</keyword>
<sequence length="752" mass="86050">MMLPESSTLSYDLLIDQQFLFTLGKQDLSVQYINFPALVFTGKCPQELKGKFINEVVHSEDLEVFRKLISSLKEGEEKQCILRLRKGNGTWESFNFRCRPYKQGEEEMVLSLAIRTPDKSRPEEDHEKVNFLRNEYEHLLESLDEAFALVDVIYSPEGEAIDFLFLKTNPSYEKQANLKNVVGKTVSEILPGYSRSMLKKIGEVAVTGKPVRFQEKSKSLGEWFDLYAFKVGADKSRQVAFLFRNITEGKASEEKMQEELVRNQDHLRESKELLQTVFDTTNLGIAVLRTIYAEDGSIADFEFARVNKVIREMYLQQDVIGSRYTDVSKYGMEMGIFDAYKKVMETGEPFDEEFFFAQEGYNNWFRVTARSNRDLIITTIEDITKVKLEGEALKDSLKFKKELVETTPEVIMIVDLNSFKVKYINKDLLPQAGITKERVQSLGLAEILPFIHPRDREKMLDLHKKLLKSSNDQIYDIELRLKLSGVTWEWFNVRGKVFLRRDETWVDEYVLLVRNISEQKQTQRALLKAEKLSIQGELARTFAHELRNPLASIGMVGEVMSQKIPEAQKEELKPYFEILKRSTKTLNNLVSNLLNAANYTPAILEKQDLSEILDNTISNASDRIYLSGIKVVKNYGGNYTVMADKEKLQIALLNIIVNASEATTPGEGIIEIDIETRGTEYILSIKDNGHGMEESEIEHLFEAFYSKKENGLGVGLSSVKNILEEHDAQITVSSEPDKGTCFKISFHNAAEI</sequence>
<dbReference type="Pfam" id="PF08447">
    <property type="entry name" value="PAS_3"/>
    <property type="match status" value="1"/>
</dbReference>